<organism evidence="3 4">
    <name type="scientific">Novosphingobium bradum</name>
    <dbReference type="NCBI Taxonomy" id="1737444"/>
    <lineage>
        <taxon>Bacteria</taxon>
        <taxon>Pseudomonadati</taxon>
        <taxon>Pseudomonadota</taxon>
        <taxon>Alphaproteobacteria</taxon>
        <taxon>Sphingomonadales</taxon>
        <taxon>Sphingomonadaceae</taxon>
        <taxon>Novosphingobium</taxon>
    </lineage>
</organism>
<feature type="compositionally biased region" description="Polar residues" evidence="1">
    <location>
        <begin position="13"/>
        <end position="27"/>
    </location>
</feature>
<evidence type="ECO:0000313" key="3">
    <source>
        <dbReference type="EMBL" id="MFC3173622.1"/>
    </source>
</evidence>
<dbReference type="RefSeq" id="WP_379508999.1">
    <property type="nucleotide sequence ID" value="NZ_JBHRTQ010000004.1"/>
</dbReference>
<evidence type="ECO:0000256" key="1">
    <source>
        <dbReference type="SAM" id="MobiDB-lite"/>
    </source>
</evidence>
<name>A0ABV7ITX4_9SPHN</name>
<dbReference type="EMBL" id="JBHRTQ010000004">
    <property type="protein sequence ID" value="MFC3173622.1"/>
    <property type="molecule type" value="Genomic_DNA"/>
</dbReference>
<dbReference type="Proteomes" id="UP001595604">
    <property type="component" value="Unassembled WGS sequence"/>
</dbReference>
<gene>
    <name evidence="3" type="ORF">ACFOD9_05095</name>
</gene>
<protein>
    <recommendedName>
        <fullName evidence="5">Inner membrane protein</fullName>
    </recommendedName>
</protein>
<accession>A0ABV7ITX4</accession>
<feature type="transmembrane region" description="Helical" evidence="2">
    <location>
        <begin position="50"/>
        <end position="70"/>
    </location>
</feature>
<evidence type="ECO:0000256" key="2">
    <source>
        <dbReference type="SAM" id="Phobius"/>
    </source>
</evidence>
<evidence type="ECO:0000313" key="4">
    <source>
        <dbReference type="Proteomes" id="UP001595604"/>
    </source>
</evidence>
<feature type="region of interest" description="Disordered" evidence="1">
    <location>
        <begin position="1"/>
        <end position="34"/>
    </location>
</feature>
<keyword evidence="2" id="KW-1133">Transmembrane helix</keyword>
<evidence type="ECO:0008006" key="5">
    <source>
        <dbReference type="Google" id="ProtNLM"/>
    </source>
</evidence>
<sequence length="321" mass="32808">MPEDVFSDALPPLSNQAQSGHVQSGQTVPPGDLTAHALPTRSARRGAGTILLGLIVAFLLGAAGFAYAAWEGLIPLPNPATANRADPVPLAAPVPAARPAAPAAGAAPGPLASQQDQLEARVAALSARLDALTVQAQAASGNAGRAEALLVAFAARRALDRGAPLNALEDQLRLRFGDTQPHAVTTVIEAARQPVTLDQLVAGLDSLAPGLTQAPAQDGTWTRIRKELAGLFVIRREATASPAPQTVLGHARILLEAGRTEEAIAEVERLPGAAGAADWFTAARRYDDARRALDILEAAALIGNPAARAGATPAPAPAPAT</sequence>
<keyword evidence="2" id="KW-0472">Membrane</keyword>
<comment type="caution">
    <text evidence="3">The sequence shown here is derived from an EMBL/GenBank/DDBJ whole genome shotgun (WGS) entry which is preliminary data.</text>
</comment>
<keyword evidence="4" id="KW-1185">Reference proteome</keyword>
<keyword evidence="2" id="KW-0812">Transmembrane</keyword>
<reference evidence="4" key="1">
    <citation type="journal article" date="2019" name="Int. J. Syst. Evol. Microbiol.">
        <title>The Global Catalogue of Microorganisms (GCM) 10K type strain sequencing project: providing services to taxonomists for standard genome sequencing and annotation.</title>
        <authorList>
            <consortium name="The Broad Institute Genomics Platform"/>
            <consortium name="The Broad Institute Genome Sequencing Center for Infectious Disease"/>
            <person name="Wu L."/>
            <person name="Ma J."/>
        </authorList>
    </citation>
    <scope>NUCLEOTIDE SEQUENCE [LARGE SCALE GENOMIC DNA]</scope>
    <source>
        <strain evidence="4">KCTC 42984</strain>
    </source>
</reference>
<proteinExistence type="predicted"/>